<evidence type="ECO:0000313" key="2">
    <source>
        <dbReference type="Proteomes" id="UP000291562"/>
    </source>
</evidence>
<keyword evidence="2" id="KW-1185">Reference proteome</keyword>
<sequence>MLLLITACSVSFTTSHLSSLIVSKEKDSSTEASTFGVHDTVYAKGVVSNVSGKVTLQWHLIAEKVAGQPDNFLIAALDKSFELPSDGNSSYDLSPPDAGWPAGKYRIELHMLVESGEDKDMKSSVFTVTGG</sequence>
<proteinExistence type="predicted"/>
<dbReference type="RefSeq" id="WP_129832387.1">
    <property type="nucleotide sequence ID" value="NZ_CP035704.1"/>
</dbReference>
<evidence type="ECO:0000313" key="1">
    <source>
        <dbReference type="EMBL" id="QBB70128.1"/>
    </source>
</evidence>
<dbReference type="KEGG" id="xbc:ELE36_06965"/>
<name>A0A411HHY5_9GAMM</name>
<dbReference type="Proteomes" id="UP000291562">
    <property type="component" value="Chromosome"/>
</dbReference>
<gene>
    <name evidence="1" type="ORF">ELE36_06965</name>
</gene>
<dbReference type="EMBL" id="CP035704">
    <property type="protein sequence ID" value="QBB70128.1"/>
    <property type="molecule type" value="Genomic_DNA"/>
</dbReference>
<dbReference type="AlphaFoldDB" id="A0A411HHY5"/>
<accession>A0A411HHY5</accession>
<dbReference type="OrthoDB" id="6008970at2"/>
<organism evidence="1 2">
    <name type="scientific">Pseudolysobacter antarcticus</name>
    <dbReference type="NCBI Taxonomy" id="2511995"/>
    <lineage>
        <taxon>Bacteria</taxon>
        <taxon>Pseudomonadati</taxon>
        <taxon>Pseudomonadota</taxon>
        <taxon>Gammaproteobacteria</taxon>
        <taxon>Lysobacterales</taxon>
        <taxon>Rhodanobacteraceae</taxon>
        <taxon>Pseudolysobacter</taxon>
    </lineage>
</organism>
<reference evidence="1 2" key="1">
    <citation type="submission" date="2019-01" db="EMBL/GenBank/DDBJ databases">
        <title>Pseudolysobacter antarctica gen. nov., sp. nov., isolated from Fildes Peninsula, Antarctica.</title>
        <authorList>
            <person name="Wei Z."/>
            <person name="Peng F."/>
        </authorList>
    </citation>
    <scope>NUCLEOTIDE SEQUENCE [LARGE SCALE GENOMIC DNA]</scope>
    <source>
        <strain evidence="1 2">AQ6-296</strain>
    </source>
</reference>
<protein>
    <submittedName>
        <fullName evidence="1">Uncharacterized protein</fullName>
    </submittedName>
</protein>